<feature type="transmembrane region" description="Helical" evidence="7">
    <location>
        <begin position="370"/>
        <end position="389"/>
    </location>
</feature>
<dbReference type="GO" id="GO:0005886">
    <property type="term" value="C:plasma membrane"/>
    <property type="evidence" value="ECO:0007669"/>
    <property type="project" value="UniProtKB-SubCell"/>
</dbReference>
<feature type="transmembrane region" description="Helical" evidence="7">
    <location>
        <begin position="147"/>
        <end position="168"/>
    </location>
</feature>
<comment type="similarity">
    <text evidence="2">Belongs to the EccD/Snm4 family.</text>
</comment>
<evidence type="ECO:0000313" key="9">
    <source>
        <dbReference type="EMBL" id="ADB29875.1"/>
    </source>
</evidence>
<dbReference type="KEGG" id="kfl:Kfla_0756"/>
<evidence type="ECO:0000256" key="3">
    <source>
        <dbReference type="ARBA" id="ARBA00022475"/>
    </source>
</evidence>
<dbReference type="InterPro" id="IPR006707">
    <property type="entry name" value="T7SS_EccD"/>
</dbReference>
<dbReference type="PIRSF" id="PIRSF017804">
    <property type="entry name" value="Secretion_EccD1"/>
    <property type="match status" value="1"/>
</dbReference>
<dbReference type="EMBL" id="CP001736">
    <property type="protein sequence ID" value="ADB29875.1"/>
    <property type="molecule type" value="Genomic_DNA"/>
</dbReference>
<keyword evidence="6 7" id="KW-0472">Membrane</keyword>
<dbReference type="Gene3D" id="3.10.20.90">
    <property type="entry name" value="Phosphatidylinositol 3-kinase Catalytic Subunit, Chain A, domain 1"/>
    <property type="match status" value="1"/>
</dbReference>
<feature type="transmembrane region" description="Helical" evidence="7">
    <location>
        <begin position="119"/>
        <end position="141"/>
    </location>
</feature>
<dbReference type="Pfam" id="PF19053">
    <property type="entry name" value="EccD"/>
    <property type="match status" value="1"/>
</dbReference>
<evidence type="ECO:0000256" key="7">
    <source>
        <dbReference type="SAM" id="Phobius"/>
    </source>
</evidence>
<evidence type="ECO:0000256" key="4">
    <source>
        <dbReference type="ARBA" id="ARBA00022692"/>
    </source>
</evidence>
<evidence type="ECO:0000259" key="8">
    <source>
        <dbReference type="Pfam" id="PF19053"/>
    </source>
</evidence>
<feature type="transmembrane region" description="Helical" evidence="7">
    <location>
        <begin position="435"/>
        <end position="455"/>
    </location>
</feature>
<feature type="transmembrane region" description="Helical" evidence="7">
    <location>
        <begin position="260"/>
        <end position="281"/>
    </location>
</feature>
<dbReference type="InterPro" id="IPR044049">
    <property type="entry name" value="EccD_transm"/>
</dbReference>
<feature type="transmembrane region" description="Helical" evidence="7">
    <location>
        <begin position="318"/>
        <end position="339"/>
    </location>
</feature>
<evidence type="ECO:0000313" key="10">
    <source>
        <dbReference type="Proteomes" id="UP000007967"/>
    </source>
</evidence>
<evidence type="ECO:0000256" key="6">
    <source>
        <dbReference type="ARBA" id="ARBA00023136"/>
    </source>
</evidence>
<reference evidence="10" key="1">
    <citation type="submission" date="2009-09" db="EMBL/GenBank/DDBJ databases">
        <title>The complete genome of Kribbella flavida DSM 17836.</title>
        <authorList>
            <consortium name="US DOE Joint Genome Institute (JGI-PGF)"/>
            <person name="Lucas S."/>
            <person name="Copeland A."/>
            <person name="Lapidus A."/>
            <person name="Glavina del Rio T."/>
            <person name="Dalin E."/>
            <person name="Tice H."/>
            <person name="Bruce D."/>
            <person name="Goodwin L."/>
            <person name="Pitluck S."/>
            <person name="Kyrpides N."/>
            <person name="Mavromatis K."/>
            <person name="Ivanova N."/>
            <person name="Saunders E."/>
            <person name="Brettin T."/>
            <person name="Detter J.C."/>
            <person name="Han C."/>
            <person name="Larimer F."/>
            <person name="Land M."/>
            <person name="Hauser L."/>
            <person name="Markowitz V."/>
            <person name="Cheng J.-F."/>
            <person name="Hugenholtz P."/>
            <person name="Woyke T."/>
            <person name="Wu D."/>
            <person name="Pukall R."/>
            <person name="Klenk H.-P."/>
            <person name="Eisen J.A."/>
        </authorList>
    </citation>
    <scope>NUCLEOTIDE SEQUENCE [LARGE SCALE GENOMIC DNA]</scope>
    <source>
        <strain evidence="10">DSM 17836 / JCM 10339 / NBRC 14399</strain>
    </source>
</reference>
<evidence type="ECO:0000256" key="2">
    <source>
        <dbReference type="ARBA" id="ARBA00006162"/>
    </source>
</evidence>
<evidence type="ECO:0000256" key="1">
    <source>
        <dbReference type="ARBA" id="ARBA00004651"/>
    </source>
</evidence>
<comment type="subcellular location">
    <subcellularLocation>
        <location evidence="1">Cell membrane</location>
        <topology evidence="1">Multi-pass membrane protein</topology>
    </subcellularLocation>
</comment>
<feature type="transmembrane region" description="Helical" evidence="7">
    <location>
        <begin position="345"/>
        <end position="363"/>
    </location>
</feature>
<protein>
    <submittedName>
        <fullName evidence="9">Secretion protein snm4</fullName>
    </submittedName>
</protein>
<accession>D2PYM9</accession>
<dbReference type="eggNOG" id="ENOG502ZAY5">
    <property type="taxonomic scope" value="Bacteria"/>
</dbReference>
<dbReference type="Proteomes" id="UP000007967">
    <property type="component" value="Chromosome"/>
</dbReference>
<keyword evidence="5 7" id="KW-1133">Transmembrane helix</keyword>
<dbReference type="HOGENOM" id="CLU_028325_1_0_11"/>
<keyword evidence="3" id="KW-1003">Cell membrane</keyword>
<dbReference type="AlphaFoldDB" id="D2PYM9"/>
<sequence>MNISGLLRVTIATPQRRLDLALPEHASVAEVLPGLLTKAGEHLADEGVAQGGWVLRRADGAQLVLGRSLGSHRIRDGEILHLVPSRLEWPELEYDDLVDAIATGSSRLGAAWSAWHTRLWGLISAVAALLVVLISVLRLGAPWPEPAGWLLITAVLLTAVAVVLARVVGDAGAGVVVGGAALPFVALGCGLMLAGDAMWPAVGAPQFLAAGAGLLLVGAACYVGVVDGATLFAGAASLGVLVIAAGWIGTSNALDGADVAAITGSVGLVFSPLLASLAIRLGRLPTPILPRTTADLVRDDPQPARKVVYSAVVRADGLLTGMLLGLSVVLCTCQVLLVLAGTRSATIMACLVTAGCLLRARLYPVVRQRLLLLSPGLVGAAALVLGPLTRITDDPVPTIVPLLLLLATAAIFLALRYSARPASPYLGRCAEIIEVLVVLALIPVAAAVLGLYGVVRGWGG</sequence>
<dbReference type="OrthoDB" id="4775372at2"/>
<keyword evidence="4 7" id="KW-0812">Transmembrane</keyword>
<gene>
    <name evidence="9" type="ordered locus">Kfla_0756</name>
</gene>
<feature type="transmembrane region" description="Helical" evidence="7">
    <location>
        <begin position="395"/>
        <end position="415"/>
    </location>
</feature>
<organism evidence="9 10">
    <name type="scientific">Kribbella flavida (strain DSM 17836 / JCM 10339 / NBRC 14399)</name>
    <dbReference type="NCBI Taxonomy" id="479435"/>
    <lineage>
        <taxon>Bacteria</taxon>
        <taxon>Bacillati</taxon>
        <taxon>Actinomycetota</taxon>
        <taxon>Actinomycetes</taxon>
        <taxon>Propionibacteriales</taxon>
        <taxon>Kribbellaceae</taxon>
        <taxon>Kribbella</taxon>
    </lineage>
</organism>
<proteinExistence type="inferred from homology"/>
<reference evidence="9 10" key="2">
    <citation type="journal article" date="2010" name="Stand. Genomic Sci.">
        <title>Complete genome sequence of Kribbella flavida type strain (IFO 14399).</title>
        <authorList>
            <person name="Pukall R."/>
            <person name="Lapidus A."/>
            <person name="Glavina Del Rio T."/>
            <person name="Copeland A."/>
            <person name="Tice H."/>
            <person name="Cheng J.-F."/>
            <person name="Lucas S."/>
            <person name="Chen F."/>
            <person name="Nolan M."/>
            <person name="LaButti K."/>
            <person name="Pati A."/>
            <person name="Ivanova N."/>
            <person name="Mavrommatis K."/>
            <person name="Mikhailova N."/>
            <person name="Pitluck S."/>
            <person name="Bruce D."/>
            <person name="Goodwin L."/>
            <person name="Land M."/>
            <person name="Hauser L."/>
            <person name="Chang Y.-J."/>
            <person name="Jeffries C.D."/>
            <person name="Chen A."/>
            <person name="Palaniappan K."/>
            <person name="Chain P."/>
            <person name="Rohde M."/>
            <person name="Goeker M."/>
            <person name="Bristow J."/>
            <person name="Eisen J.A."/>
            <person name="Markowitz V."/>
            <person name="Hugenholtz P."/>
            <person name="Kyrpides N.C."/>
            <person name="Klenk H.-P."/>
            <person name="Brettin T."/>
        </authorList>
    </citation>
    <scope>NUCLEOTIDE SEQUENCE [LARGE SCALE GENOMIC DNA]</scope>
    <source>
        <strain evidence="10">DSM 17836 / JCM 10339 / NBRC 14399</strain>
    </source>
</reference>
<feature type="transmembrane region" description="Helical" evidence="7">
    <location>
        <begin position="175"/>
        <end position="195"/>
    </location>
</feature>
<name>D2PYM9_KRIFD</name>
<feature type="transmembrane region" description="Helical" evidence="7">
    <location>
        <begin position="230"/>
        <end position="248"/>
    </location>
</feature>
<evidence type="ECO:0000256" key="5">
    <source>
        <dbReference type="ARBA" id="ARBA00022989"/>
    </source>
</evidence>
<feature type="transmembrane region" description="Helical" evidence="7">
    <location>
        <begin position="207"/>
        <end position="225"/>
    </location>
</feature>
<dbReference type="Pfam" id="PF08817">
    <property type="entry name" value="YukD"/>
    <property type="match status" value="1"/>
</dbReference>
<dbReference type="RefSeq" id="WP_012918431.1">
    <property type="nucleotide sequence ID" value="NC_013729.1"/>
</dbReference>
<dbReference type="STRING" id="479435.Kfla_0756"/>
<dbReference type="InterPro" id="IPR024962">
    <property type="entry name" value="YukD-like"/>
</dbReference>
<keyword evidence="10" id="KW-1185">Reference proteome</keyword>
<feature type="domain" description="EccD-like transmembrane" evidence="8">
    <location>
        <begin position="117"/>
        <end position="457"/>
    </location>
</feature>
<dbReference type="NCBIfam" id="TIGR03920">
    <property type="entry name" value="T7SS_EccD"/>
    <property type="match status" value="1"/>
</dbReference>